<evidence type="ECO:0000313" key="3">
    <source>
        <dbReference type="EMBL" id="KAH7016483.1"/>
    </source>
</evidence>
<comment type="caution">
    <text evidence="3">The sequence shown here is derived from an EMBL/GenBank/DDBJ whole genome shotgun (WGS) entry which is preliminary data.</text>
</comment>
<gene>
    <name evidence="3" type="ORF">B0I36DRAFT_46639</name>
</gene>
<evidence type="ECO:0000256" key="2">
    <source>
        <dbReference type="SAM" id="Phobius"/>
    </source>
</evidence>
<keyword evidence="2" id="KW-0812">Transmembrane</keyword>
<keyword evidence="2" id="KW-1133">Transmembrane helix</keyword>
<feature type="compositionally biased region" description="Polar residues" evidence="1">
    <location>
        <begin position="189"/>
        <end position="205"/>
    </location>
</feature>
<feature type="transmembrane region" description="Helical" evidence="2">
    <location>
        <begin position="34"/>
        <end position="52"/>
    </location>
</feature>
<keyword evidence="4" id="KW-1185">Reference proteome</keyword>
<organism evidence="3 4">
    <name type="scientific">Microdochium trichocladiopsis</name>
    <dbReference type="NCBI Taxonomy" id="1682393"/>
    <lineage>
        <taxon>Eukaryota</taxon>
        <taxon>Fungi</taxon>
        <taxon>Dikarya</taxon>
        <taxon>Ascomycota</taxon>
        <taxon>Pezizomycotina</taxon>
        <taxon>Sordariomycetes</taxon>
        <taxon>Xylariomycetidae</taxon>
        <taxon>Xylariales</taxon>
        <taxon>Microdochiaceae</taxon>
        <taxon>Microdochium</taxon>
    </lineage>
</organism>
<accession>A0A9P8XT53</accession>
<evidence type="ECO:0000256" key="1">
    <source>
        <dbReference type="SAM" id="MobiDB-lite"/>
    </source>
</evidence>
<feature type="transmembrane region" description="Helical" evidence="2">
    <location>
        <begin position="110"/>
        <end position="134"/>
    </location>
</feature>
<keyword evidence="2" id="KW-0472">Membrane</keyword>
<reference evidence="3" key="1">
    <citation type="journal article" date="2021" name="Nat. Commun.">
        <title>Genetic determinants of endophytism in the Arabidopsis root mycobiome.</title>
        <authorList>
            <person name="Mesny F."/>
            <person name="Miyauchi S."/>
            <person name="Thiergart T."/>
            <person name="Pickel B."/>
            <person name="Atanasova L."/>
            <person name="Karlsson M."/>
            <person name="Huettel B."/>
            <person name="Barry K.W."/>
            <person name="Haridas S."/>
            <person name="Chen C."/>
            <person name="Bauer D."/>
            <person name="Andreopoulos W."/>
            <person name="Pangilinan J."/>
            <person name="LaButti K."/>
            <person name="Riley R."/>
            <person name="Lipzen A."/>
            <person name="Clum A."/>
            <person name="Drula E."/>
            <person name="Henrissat B."/>
            <person name="Kohler A."/>
            <person name="Grigoriev I.V."/>
            <person name="Martin F.M."/>
            <person name="Hacquard S."/>
        </authorList>
    </citation>
    <scope>NUCLEOTIDE SEQUENCE</scope>
    <source>
        <strain evidence="3">MPI-CAGE-CH-0230</strain>
    </source>
</reference>
<sequence length="217" mass="24081">MTSSTCICALCLYFWCTAARLAKASDQMRMRLLLLGLIIIQLLLLFLSLFLWPDIFPIMDAVAVLAHSPSLIVFHVSRWHDSILRHQEEENPPKREKFQIRSTHEGRANVYAALTLFGLSLAWWICTLTYSLVVNMDSTAGTVSRTVQYFMLGFAIVSQTFQRLYTPSGARRGVDAGSSDLINGDESSEFSSGDATRLSSISSSHLAGPCPSVVQQL</sequence>
<dbReference type="EMBL" id="JAGTJQ010000012">
    <property type="protein sequence ID" value="KAH7016483.1"/>
    <property type="molecule type" value="Genomic_DNA"/>
</dbReference>
<dbReference type="AlphaFoldDB" id="A0A9P8XT53"/>
<proteinExistence type="predicted"/>
<protein>
    <submittedName>
        <fullName evidence="3">Uncharacterized protein</fullName>
    </submittedName>
</protein>
<dbReference type="RefSeq" id="XP_046006107.1">
    <property type="nucleotide sequence ID" value="XM_046162919.1"/>
</dbReference>
<feature type="region of interest" description="Disordered" evidence="1">
    <location>
        <begin position="176"/>
        <end position="217"/>
    </location>
</feature>
<dbReference type="Proteomes" id="UP000756346">
    <property type="component" value="Unassembled WGS sequence"/>
</dbReference>
<name>A0A9P8XT53_9PEZI</name>
<evidence type="ECO:0000313" key="4">
    <source>
        <dbReference type="Proteomes" id="UP000756346"/>
    </source>
</evidence>
<dbReference type="GeneID" id="70192465"/>